<keyword evidence="7" id="KW-0449">Lipoprotein</keyword>
<feature type="region of interest" description="Disordered" evidence="8">
    <location>
        <begin position="237"/>
        <end position="268"/>
    </location>
</feature>
<dbReference type="Pfam" id="PF25198">
    <property type="entry name" value="Spore_GerAC_N"/>
    <property type="match status" value="1"/>
</dbReference>
<evidence type="ECO:0000256" key="9">
    <source>
        <dbReference type="SAM" id="Phobius"/>
    </source>
</evidence>
<evidence type="ECO:0000256" key="8">
    <source>
        <dbReference type="SAM" id="MobiDB-lite"/>
    </source>
</evidence>
<evidence type="ECO:0000256" key="5">
    <source>
        <dbReference type="ARBA" id="ARBA00023136"/>
    </source>
</evidence>
<keyword evidence="9" id="KW-0812">Transmembrane</keyword>
<evidence type="ECO:0000259" key="10">
    <source>
        <dbReference type="Pfam" id="PF05504"/>
    </source>
</evidence>
<evidence type="ECO:0000256" key="6">
    <source>
        <dbReference type="ARBA" id="ARBA00023139"/>
    </source>
</evidence>
<name>A0A8J3ACQ5_9BACI</name>
<feature type="domain" description="Spore germination GerAC-like C-terminal" evidence="10">
    <location>
        <begin position="201"/>
        <end position="386"/>
    </location>
</feature>
<keyword evidence="13" id="KW-1185">Reference proteome</keyword>
<keyword evidence="6" id="KW-0564">Palmitate</keyword>
<dbReference type="InterPro" id="IPR046953">
    <property type="entry name" value="Spore_GerAC-like_C"/>
</dbReference>
<comment type="subcellular location">
    <subcellularLocation>
        <location evidence="1">Membrane</location>
        <topology evidence="1">Lipid-anchor</topology>
    </subcellularLocation>
</comment>
<feature type="transmembrane region" description="Helical" evidence="9">
    <location>
        <begin position="12"/>
        <end position="29"/>
    </location>
</feature>
<dbReference type="GO" id="GO:0016020">
    <property type="term" value="C:membrane"/>
    <property type="evidence" value="ECO:0007669"/>
    <property type="project" value="UniProtKB-SubCell"/>
</dbReference>
<evidence type="ECO:0000259" key="11">
    <source>
        <dbReference type="Pfam" id="PF25198"/>
    </source>
</evidence>
<sequence>MMNSVKVYKQPKFIISIIVTMVICLILSGCIPRSIIDELGITHTIGVDAEKGKIMATVLYPNYTNSNKASIIKAAADNPATLKTNLGQKSQNQIVIGQIRTFVFGVDYSKAGISRVLETICKDARIGNITFVISDSKAEDILKGIKDAPPLFLSHLIETSVQHEGIPKTNLHTLLAQYYGSGIDIYLPNISFDNEKQLRMNGLGIFKGDKLTLNVSNKEAFLFKIISEKNKRGYYDITLPKKDNQKTNKNNENQNGKQNEKKPGNENNFAFNSLYGNHKITLHKKDNEYTVNVNLKLNVELKGTPESINIEKKEDFHYLQKSMEKILAKDIETFLIKLQKNEVDPLGFGIIYRSQSKEWNEKNFYKNVYPKMKFSVKTDLNLRQMGVGE</sequence>
<keyword evidence="5 9" id="KW-0472">Membrane</keyword>
<dbReference type="PANTHER" id="PTHR35789:SF1">
    <property type="entry name" value="SPORE GERMINATION PROTEIN B3"/>
    <property type="match status" value="1"/>
</dbReference>
<evidence type="ECO:0008006" key="14">
    <source>
        <dbReference type="Google" id="ProtNLM"/>
    </source>
</evidence>
<dbReference type="EMBL" id="BMHB01000001">
    <property type="protein sequence ID" value="GGI10922.1"/>
    <property type="molecule type" value="Genomic_DNA"/>
</dbReference>
<dbReference type="Gene3D" id="3.30.300.210">
    <property type="entry name" value="Nutrient germinant receptor protein C, domain 3"/>
    <property type="match status" value="1"/>
</dbReference>
<dbReference type="InterPro" id="IPR008844">
    <property type="entry name" value="Spore_GerAC-like"/>
</dbReference>
<evidence type="ECO:0000256" key="2">
    <source>
        <dbReference type="ARBA" id="ARBA00007886"/>
    </source>
</evidence>
<keyword evidence="3" id="KW-0309">Germination</keyword>
<evidence type="ECO:0000313" key="13">
    <source>
        <dbReference type="Proteomes" id="UP000626244"/>
    </source>
</evidence>
<evidence type="ECO:0000256" key="3">
    <source>
        <dbReference type="ARBA" id="ARBA00022544"/>
    </source>
</evidence>
<evidence type="ECO:0000313" key="12">
    <source>
        <dbReference type="EMBL" id="GGI10922.1"/>
    </source>
</evidence>
<accession>A0A8J3ACQ5</accession>
<dbReference type="Pfam" id="PF05504">
    <property type="entry name" value="Spore_GerAC"/>
    <property type="match status" value="1"/>
</dbReference>
<gene>
    <name evidence="12" type="ORF">GCM10007380_05240</name>
</gene>
<dbReference type="PANTHER" id="PTHR35789">
    <property type="entry name" value="SPORE GERMINATION PROTEIN B3"/>
    <property type="match status" value="1"/>
</dbReference>
<dbReference type="AlphaFoldDB" id="A0A8J3ACQ5"/>
<dbReference type="InterPro" id="IPR057336">
    <property type="entry name" value="GerAC_N"/>
</dbReference>
<evidence type="ECO:0000256" key="1">
    <source>
        <dbReference type="ARBA" id="ARBA00004635"/>
    </source>
</evidence>
<organism evidence="12 13">
    <name type="scientific">Gottfriedia solisilvae</name>
    <dbReference type="NCBI Taxonomy" id="1516104"/>
    <lineage>
        <taxon>Bacteria</taxon>
        <taxon>Bacillati</taxon>
        <taxon>Bacillota</taxon>
        <taxon>Bacilli</taxon>
        <taxon>Bacillales</taxon>
        <taxon>Bacillaceae</taxon>
        <taxon>Gottfriedia</taxon>
    </lineage>
</organism>
<feature type="compositionally biased region" description="Low complexity" evidence="8">
    <location>
        <begin position="247"/>
        <end position="257"/>
    </location>
</feature>
<keyword evidence="4" id="KW-0732">Signal</keyword>
<keyword evidence="9" id="KW-1133">Transmembrane helix</keyword>
<feature type="compositionally biased region" description="Basic and acidic residues" evidence="8">
    <location>
        <begin position="237"/>
        <end position="246"/>
    </location>
</feature>
<evidence type="ECO:0000256" key="7">
    <source>
        <dbReference type="ARBA" id="ARBA00023288"/>
    </source>
</evidence>
<proteinExistence type="inferred from homology"/>
<feature type="domain" description="Spore germination protein N-terminal" evidence="11">
    <location>
        <begin position="34"/>
        <end position="191"/>
    </location>
</feature>
<protein>
    <recommendedName>
        <fullName evidence="14">Ger(X)C family spore germination protein</fullName>
    </recommendedName>
</protein>
<comment type="similarity">
    <text evidence="2">Belongs to the GerABKC lipoprotein family.</text>
</comment>
<reference evidence="13" key="1">
    <citation type="journal article" date="2019" name="Int. J. Syst. Evol. Microbiol.">
        <title>The Global Catalogue of Microorganisms (GCM) 10K type strain sequencing project: providing services to taxonomists for standard genome sequencing and annotation.</title>
        <authorList>
            <consortium name="The Broad Institute Genomics Platform"/>
            <consortium name="The Broad Institute Genome Sequencing Center for Infectious Disease"/>
            <person name="Wu L."/>
            <person name="Ma J."/>
        </authorList>
    </citation>
    <scope>NUCLEOTIDE SEQUENCE [LARGE SCALE GENOMIC DNA]</scope>
    <source>
        <strain evidence="13">CGMCC 1.14993</strain>
    </source>
</reference>
<dbReference type="PROSITE" id="PS51257">
    <property type="entry name" value="PROKAR_LIPOPROTEIN"/>
    <property type="match status" value="1"/>
</dbReference>
<dbReference type="Proteomes" id="UP000626244">
    <property type="component" value="Unassembled WGS sequence"/>
</dbReference>
<evidence type="ECO:0000256" key="4">
    <source>
        <dbReference type="ARBA" id="ARBA00022729"/>
    </source>
</evidence>
<comment type="caution">
    <text evidence="12">The sequence shown here is derived from an EMBL/GenBank/DDBJ whole genome shotgun (WGS) entry which is preliminary data.</text>
</comment>
<dbReference type="GO" id="GO:0009847">
    <property type="term" value="P:spore germination"/>
    <property type="evidence" value="ECO:0007669"/>
    <property type="project" value="InterPro"/>
</dbReference>
<dbReference type="InterPro" id="IPR038501">
    <property type="entry name" value="Spore_GerAC_C_sf"/>
</dbReference>